<organism evidence="1 2">
    <name type="scientific">Chryseobacterium takakiae</name>
    <dbReference type="NCBI Taxonomy" id="1302685"/>
    <lineage>
        <taxon>Bacteria</taxon>
        <taxon>Pseudomonadati</taxon>
        <taxon>Bacteroidota</taxon>
        <taxon>Flavobacteriia</taxon>
        <taxon>Flavobacteriales</taxon>
        <taxon>Weeksellaceae</taxon>
        <taxon>Chryseobacterium group</taxon>
        <taxon>Chryseobacterium</taxon>
    </lineage>
</organism>
<keyword evidence="2" id="KW-1185">Reference proteome</keyword>
<proteinExistence type="predicted"/>
<protein>
    <submittedName>
        <fullName evidence="1">Uncharacterized protein</fullName>
    </submittedName>
</protein>
<reference evidence="2" key="1">
    <citation type="submission" date="2016-11" db="EMBL/GenBank/DDBJ databases">
        <authorList>
            <person name="Varghese N."/>
            <person name="Submissions S."/>
        </authorList>
    </citation>
    <scope>NUCLEOTIDE SEQUENCE [LARGE SCALE GENOMIC DNA]</scope>
    <source>
        <strain evidence="2">DSM 26898</strain>
    </source>
</reference>
<dbReference type="AlphaFoldDB" id="A0A1M5BPT9"/>
<dbReference type="OrthoDB" id="1258927at2"/>
<dbReference type="RefSeq" id="WP_072886258.1">
    <property type="nucleotide sequence ID" value="NZ_FQVO01000021.1"/>
</dbReference>
<gene>
    <name evidence="1" type="ORF">SAMN05444408_12128</name>
</gene>
<evidence type="ECO:0000313" key="2">
    <source>
        <dbReference type="Proteomes" id="UP000184236"/>
    </source>
</evidence>
<evidence type="ECO:0000313" key="1">
    <source>
        <dbReference type="EMBL" id="SHF44426.1"/>
    </source>
</evidence>
<dbReference type="Proteomes" id="UP000184236">
    <property type="component" value="Unassembled WGS sequence"/>
</dbReference>
<name>A0A1M5BPT9_9FLAO</name>
<accession>A0A1M5BPT9</accession>
<dbReference type="EMBL" id="FQVO01000021">
    <property type="protein sequence ID" value="SHF44426.1"/>
    <property type="molecule type" value="Genomic_DNA"/>
</dbReference>
<sequence>MKRLIILIIISINCIFCSSQTKINNNKEVDILLKMPVDFNTQIPVKFTIQNKSSNTYIIDPYGFAGYSYWLFENKRLNSIGLQKGYYSRENPDCEYDIIIIRPKEKIEKIINLNYSEKQRYDFSKIGHYVWKVESKHDRENTMPSSCRQYITDLEKKGYKFLQDSISAEIDFVREQ</sequence>
<dbReference type="STRING" id="1302685.SAMN05444408_12128"/>